<dbReference type="Gene3D" id="3.10.20.370">
    <property type="match status" value="1"/>
</dbReference>
<evidence type="ECO:0000256" key="4">
    <source>
        <dbReference type="ARBA" id="ARBA00022759"/>
    </source>
</evidence>
<dbReference type="InterPro" id="IPR050951">
    <property type="entry name" value="Retrovirus_Pol_polyprotein"/>
</dbReference>
<name>A0A0C2JQZ9_THEKT</name>
<proteinExistence type="predicted"/>
<sequence length="164" mass="18837">MVLCELTLQRSKYIWLECHDYAFHGIKQQLAKARLLEFPCNGDTYILDCDASEKGFGAVLSQTNNKRAERVLQFASRVLSKEEQRYSTTRKELAAFICGLTNFNPYLLGTHRIIRSDHKPLGWLLWTKDAEGQLVRRLDLISQINVELVYRDNVKHGNSDGMCG</sequence>
<evidence type="ECO:0000313" key="9">
    <source>
        <dbReference type="Proteomes" id="UP000031668"/>
    </source>
</evidence>
<evidence type="ECO:0000256" key="6">
    <source>
        <dbReference type="ARBA" id="ARBA00022918"/>
    </source>
</evidence>
<keyword evidence="4" id="KW-0255">Endonuclease</keyword>
<feature type="domain" description="Reverse transcriptase RNase H-like" evidence="7">
    <location>
        <begin position="44"/>
        <end position="142"/>
    </location>
</feature>
<evidence type="ECO:0000313" key="8">
    <source>
        <dbReference type="EMBL" id="KII71828.1"/>
    </source>
</evidence>
<keyword evidence="3" id="KW-0540">Nuclease</keyword>
<dbReference type="OMA" id="NTETCYS"/>
<reference evidence="8 9" key="1">
    <citation type="journal article" date="2014" name="Genome Biol. Evol.">
        <title>The genome of the myxosporean Thelohanellus kitauei shows adaptations to nutrient acquisition within its fish host.</title>
        <authorList>
            <person name="Yang Y."/>
            <person name="Xiong J."/>
            <person name="Zhou Z."/>
            <person name="Huo F."/>
            <person name="Miao W."/>
            <person name="Ran C."/>
            <person name="Liu Y."/>
            <person name="Zhang J."/>
            <person name="Feng J."/>
            <person name="Wang M."/>
            <person name="Wang M."/>
            <person name="Wang L."/>
            <person name="Yao B."/>
        </authorList>
    </citation>
    <scope>NUCLEOTIDE SEQUENCE [LARGE SCALE GENOMIC DNA]</scope>
    <source>
        <strain evidence="8">Wuqing</strain>
    </source>
</reference>
<keyword evidence="1" id="KW-0808">Transferase</keyword>
<evidence type="ECO:0000256" key="1">
    <source>
        <dbReference type="ARBA" id="ARBA00022679"/>
    </source>
</evidence>
<dbReference type="Proteomes" id="UP000031668">
    <property type="component" value="Unassembled WGS sequence"/>
</dbReference>
<dbReference type="AlphaFoldDB" id="A0A0C2JQZ9"/>
<dbReference type="PANTHER" id="PTHR37984:SF5">
    <property type="entry name" value="PROTEIN NYNRIN-LIKE"/>
    <property type="match status" value="1"/>
</dbReference>
<dbReference type="EMBL" id="JWZT01001610">
    <property type="protein sequence ID" value="KII71828.1"/>
    <property type="molecule type" value="Genomic_DNA"/>
</dbReference>
<evidence type="ECO:0000256" key="3">
    <source>
        <dbReference type="ARBA" id="ARBA00022722"/>
    </source>
</evidence>
<keyword evidence="5" id="KW-0378">Hydrolase</keyword>
<dbReference type="InterPro" id="IPR043502">
    <property type="entry name" value="DNA/RNA_pol_sf"/>
</dbReference>
<dbReference type="GO" id="GO:0016787">
    <property type="term" value="F:hydrolase activity"/>
    <property type="evidence" value="ECO:0007669"/>
    <property type="project" value="UniProtKB-KW"/>
</dbReference>
<dbReference type="GO" id="GO:0004519">
    <property type="term" value="F:endonuclease activity"/>
    <property type="evidence" value="ECO:0007669"/>
    <property type="project" value="UniProtKB-KW"/>
</dbReference>
<gene>
    <name evidence="8" type="ORF">RF11_01372</name>
</gene>
<dbReference type="GO" id="GO:0003964">
    <property type="term" value="F:RNA-directed DNA polymerase activity"/>
    <property type="evidence" value="ECO:0007669"/>
    <property type="project" value="UniProtKB-KW"/>
</dbReference>
<dbReference type="Pfam" id="PF17917">
    <property type="entry name" value="RT_RNaseH"/>
    <property type="match status" value="1"/>
</dbReference>
<organism evidence="8 9">
    <name type="scientific">Thelohanellus kitauei</name>
    <name type="common">Myxosporean</name>
    <dbReference type="NCBI Taxonomy" id="669202"/>
    <lineage>
        <taxon>Eukaryota</taxon>
        <taxon>Metazoa</taxon>
        <taxon>Cnidaria</taxon>
        <taxon>Myxozoa</taxon>
        <taxon>Myxosporea</taxon>
        <taxon>Bivalvulida</taxon>
        <taxon>Platysporina</taxon>
        <taxon>Myxobolidae</taxon>
        <taxon>Thelohanellus</taxon>
    </lineage>
</organism>
<keyword evidence="9" id="KW-1185">Reference proteome</keyword>
<evidence type="ECO:0000259" key="7">
    <source>
        <dbReference type="Pfam" id="PF17917"/>
    </source>
</evidence>
<dbReference type="InterPro" id="IPR041373">
    <property type="entry name" value="RT_RNaseH"/>
</dbReference>
<dbReference type="PANTHER" id="PTHR37984">
    <property type="entry name" value="PROTEIN CBG26694"/>
    <property type="match status" value="1"/>
</dbReference>
<dbReference type="CDD" id="cd09274">
    <property type="entry name" value="RNase_HI_RT_Ty3"/>
    <property type="match status" value="1"/>
</dbReference>
<evidence type="ECO:0000256" key="5">
    <source>
        <dbReference type="ARBA" id="ARBA00022801"/>
    </source>
</evidence>
<keyword evidence="6" id="KW-0695">RNA-directed DNA polymerase</keyword>
<dbReference type="SUPFAM" id="SSF56672">
    <property type="entry name" value="DNA/RNA polymerases"/>
    <property type="match status" value="1"/>
</dbReference>
<dbReference type="FunFam" id="3.10.20.370:FF:000001">
    <property type="entry name" value="Retrovirus-related Pol polyprotein from transposon 17.6-like protein"/>
    <property type="match status" value="1"/>
</dbReference>
<evidence type="ECO:0000256" key="2">
    <source>
        <dbReference type="ARBA" id="ARBA00022695"/>
    </source>
</evidence>
<comment type="caution">
    <text evidence="8">The sequence shown here is derived from an EMBL/GenBank/DDBJ whole genome shotgun (WGS) entry which is preliminary data.</text>
</comment>
<accession>A0A0C2JQZ9</accession>
<keyword evidence="2" id="KW-0548">Nucleotidyltransferase</keyword>
<protein>
    <submittedName>
        <fullName evidence="8">Retrovirus-related Pol polyprotein from transposon opus</fullName>
    </submittedName>
</protein>
<dbReference type="OrthoDB" id="425619at2759"/>